<feature type="region of interest" description="Disordered" evidence="1">
    <location>
        <begin position="1"/>
        <end position="37"/>
    </location>
</feature>
<evidence type="ECO:0000313" key="3">
    <source>
        <dbReference type="EMBL" id="PMD12837.1"/>
    </source>
</evidence>
<dbReference type="Proteomes" id="UP000235672">
    <property type="component" value="Unassembled WGS sequence"/>
</dbReference>
<dbReference type="PANTHER" id="PTHR35043:SF9">
    <property type="match status" value="1"/>
</dbReference>
<proteinExistence type="predicted"/>
<protein>
    <submittedName>
        <fullName evidence="3">Uncharacterized protein</fullName>
    </submittedName>
</protein>
<name>A0A2J6PFN3_9HELO</name>
<evidence type="ECO:0000256" key="2">
    <source>
        <dbReference type="SAM" id="Phobius"/>
    </source>
</evidence>
<dbReference type="STRING" id="1745343.A0A2J6PFN3"/>
<evidence type="ECO:0000256" key="1">
    <source>
        <dbReference type="SAM" id="MobiDB-lite"/>
    </source>
</evidence>
<keyword evidence="2" id="KW-1133">Transmembrane helix</keyword>
<reference evidence="3 4" key="1">
    <citation type="submission" date="2016-05" db="EMBL/GenBank/DDBJ databases">
        <title>A degradative enzymes factory behind the ericoid mycorrhizal symbiosis.</title>
        <authorList>
            <consortium name="DOE Joint Genome Institute"/>
            <person name="Martino E."/>
            <person name="Morin E."/>
            <person name="Grelet G."/>
            <person name="Kuo A."/>
            <person name="Kohler A."/>
            <person name="Daghino S."/>
            <person name="Barry K."/>
            <person name="Choi C."/>
            <person name="Cichocki N."/>
            <person name="Clum A."/>
            <person name="Copeland A."/>
            <person name="Hainaut M."/>
            <person name="Haridas S."/>
            <person name="Labutti K."/>
            <person name="Lindquist E."/>
            <person name="Lipzen A."/>
            <person name="Khouja H.-R."/>
            <person name="Murat C."/>
            <person name="Ohm R."/>
            <person name="Olson A."/>
            <person name="Spatafora J."/>
            <person name="Veneault-Fourrey C."/>
            <person name="Henrissat B."/>
            <person name="Grigoriev I."/>
            <person name="Martin F."/>
            <person name="Perotto S."/>
        </authorList>
    </citation>
    <scope>NUCLEOTIDE SEQUENCE [LARGE SCALE GENOMIC DNA]</scope>
    <source>
        <strain evidence="3 4">UAMH 7357</strain>
    </source>
</reference>
<dbReference type="OrthoDB" id="3061561at2759"/>
<sequence>MGNAWRVGSDPDPDPELGPRENTAPQQADHGRIPNPRRKFGSTMVHSHFAVMGGFAVDSGDSEIDFMPPGYSRLTIPTKSLRLIAEEEPALIPDISEAQICDKSNANRLAKTLVCFQAMWFCVQCICRLAQGLAISLLELNTFAHATCTILIYLLWWNKPLDIQEPIVLTGPNQSEMAAYLCVRSKHGTSKPALIKPGSPQVSRTTVCLLPLGRSNYCSRQLLDVTMSTAQLERVYCEPNQPVLRAGYFRLYLGRSFRGFNLSCCVTHYKHRSLWSRTRYFWEEETEDAFKSAFSFIGIPSFFAHVDLAPGEIRRFDLVERACKRWPRIANTDLYEWSSALVTASSDWPSHDGADTSSMEIWMGITFAGLLYGCLHISAWNAHFSSPVQALLWRLSAVTLSVPGPVTGLVPICIYIYRMIFPNYYEKRGIKYHIKKCFAWLSGILFLGYFVLYCFARVDLVWNAL</sequence>
<feature type="transmembrane region" description="Helical" evidence="2">
    <location>
        <begin position="361"/>
        <end position="379"/>
    </location>
</feature>
<gene>
    <name evidence="3" type="ORF">NA56DRAFT_739178</name>
</gene>
<keyword evidence="2" id="KW-0812">Transmembrane</keyword>
<organism evidence="3 4">
    <name type="scientific">Hyaloscypha hepaticicola</name>
    <dbReference type="NCBI Taxonomy" id="2082293"/>
    <lineage>
        <taxon>Eukaryota</taxon>
        <taxon>Fungi</taxon>
        <taxon>Dikarya</taxon>
        <taxon>Ascomycota</taxon>
        <taxon>Pezizomycotina</taxon>
        <taxon>Leotiomycetes</taxon>
        <taxon>Helotiales</taxon>
        <taxon>Hyaloscyphaceae</taxon>
        <taxon>Hyaloscypha</taxon>
    </lineage>
</organism>
<dbReference type="AlphaFoldDB" id="A0A2J6PFN3"/>
<dbReference type="PANTHER" id="PTHR35043">
    <property type="entry name" value="TRANSCRIPTION FACTOR DOMAIN-CONTAINING PROTEIN"/>
    <property type="match status" value="1"/>
</dbReference>
<keyword evidence="2" id="KW-0472">Membrane</keyword>
<evidence type="ECO:0000313" key="4">
    <source>
        <dbReference type="Proteomes" id="UP000235672"/>
    </source>
</evidence>
<feature type="transmembrane region" description="Helical" evidence="2">
    <location>
        <begin position="438"/>
        <end position="458"/>
    </location>
</feature>
<dbReference type="EMBL" id="KZ613541">
    <property type="protein sequence ID" value="PMD12837.1"/>
    <property type="molecule type" value="Genomic_DNA"/>
</dbReference>
<feature type="transmembrane region" description="Helical" evidence="2">
    <location>
        <begin position="391"/>
        <end position="417"/>
    </location>
</feature>
<keyword evidence="4" id="KW-1185">Reference proteome</keyword>
<accession>A0A2J6PFN3</accession>